<evidence type="ECO:0000256" key="1">
    <source>
        <dbReference type="SAM" id="SignalP"/>
    </source>
</evidence>
<name>A0A0G3G2W8_9GAMM</name>
<evidence type="ECO:0000313" key="3">
    <source>
        <dbReference type="EMBL" id="AKJ94729.1"/>
    </source>
</evidence>
<protein>
    <submittedName>
        <fullName evidence="3">Rod shape-determining protein RodA</fullName>
    </submittedName>
</protein>
<dbReference type="InterPro" id="IPR025512">
    <property type="entry name" value="DUF4399"/>
</dbReference>
<dbReference type="PATRIC" id="fig|106634.4.peg.977"/>
<keyword evidence="4" id="KW-1185">Reference proteome</keyword>
<organism evidence="3 4">
    <name type="scientific">Thioalkalivibrio versutus</name>
    <dbReference type="NCBI Taxonomy" id="106634"/>
    <lineage>
        <taxon>Bacteria</taxon>
        <taxon>Pseudomonadati</taxon>
        <taxon>Pseudomonadota</taxon>
        <taxon>Gammaproteobacteria</taxon>
        <taxon>Chromatiales</taxon>
        <taxon>Ectothiorhodospiraceae</taxon>
        <taxon>Thioalkalivibrio</taxon>
    </lineage>
</organism>
<sequence length="149" mass="15935">MKSVSLTRLATIALVTGGFALAAGSATSMERVPAPEGAEVYFISPQDGDTVESPVRIQMGLRGMGVAPAGVEADNTGHHHLLVNQPLDEVDLDASLPFSDHKRHFGGGQTEGEIELEPGTHTLQLLFMDYRHLSFDPPVTSDKITITVE</sequence>
<proteinExistence type="predicted"/>
<accession>A0A0G3G2W8</accession>
<evidence type="ECO:0000259" key="2">
    <source>
        <dbReference type="Pfam" id="PF14347"/>
    </source>
</evidence>
<reference evidence="3 4" key="1">
    <citation type="submission" date="2015-04" db="EMBL/GenBank/DDBJ databases">
        <title>Complete Sequence for the Genome of the Thioalkalivibrio versutus D301.</title>
        <authorList>
            <person name="Mu T."/>
            <person name="Zhou J."/>
            <person name="Xu X."/>
        </authorList>
    </citation>
    <scope>NUCLEOTIDE SEQUENCE [LARGE SCALE GENOMIC DNA]</scope>
    <source>
        <strain evidence="3 4">D301</strain>
    </source>
</reference>
<feature type="chain" id="PRO_5002553707" evidence="1">
    <location>
        <begin position="23"/>
        <end position="149"/>
    </location>
</feature>
<dbReference type="KEGG" id="tvr:TVD_04785"/>
<dbReference type="AlphaFoldDB" id="A0A0G3G2W8"/>
<feature type="domain" description="DUF4399" evidence="2">
    <location>
        <begin position="57"/>
        <end position="149"/>
    </location>
</feature>
<dbReference type="EMBL" id="CP011367">
    <property type="protein sequence ID" value="AKJ94729.1"/>
    <property type="molecule type" value="Genomic_DNA"/>
</dbReference>
<feature type="signal peptide" evidence="1">
    <location>
        <begin position="1"/>
        <end position="22"/>
    </location>
</feature>
<dbReference type="OrthoDB" id="531568at2"/>
<dbReference type="Proteomes" id="UP000064201">
    <property type="component" value="Chromosome"/>
</dbReference>
<gene>
    <name evidence="3" type="ORF">TVD_04785</name>
</gene>
<dbReference type="Pfam" id="PF14347">
    <property type="entry name" value="DUF4399"/>
    <property type="match status" value="1"/>
</dbReference>
<dbReference type="RefSeq" id="WP_047250946.1">
    <property type="nucleotide sequence ID" value="NZ_CP011367.1"/>
</dbReference>
<evidence type="ECO:0000313" key="4">
    <source>
        <dbReference type="Proteomes" id="UP000064201"/>
    </source>
</evidence>
<keyword evidence="1" id="KW-0732">Signal</keyword>